<organism evidence="1 2">
    <name type="scientific">Discostella pseudostelligera</name>
    <dbReference type="NCBI Taxonomy" id="259834"/>
    <lineage>
        <taxon>Eukaryota</taxon>
        <taxon>Sar</taxon>
        <taxon>Stramenopiles</taxon>
        <taxon>Ochrophyta</taxon>
        <taxon>Bacillariophyta</taxon>
        <taxon>Coscinodiscophyceae</taxon>
        <taxon>Thalassiosirophycidae</taxon>
        <taxon>Stephanodiscales</taxon>
        <taxon>Stephanodiscaceae</taxon>
        <taxon>Discostella</taxon>
    </lineage>
</organism>
<comment type="caution">
    <text evidence="1">The sequence shown here is derived from an EMBL/GenBank/DDBJ whole genome shotgun (WGS) entry which is preliminary data.</text>
</comment>
<sequence length="285" mass="31993">MNTDADGPLPNPNLSPPIIKSITLIRHGVALHNICDEMTGAKPNVLDPKFTDSPLTRHGELQAVQLGERLKRIGLVRCYHEDSGRTSECSTVGCRSSSDADTASPIELVVCSPLTRCLQTASHIFPSYFRNSHPPPDTTSTDVHVLNRNCTVCCHPDVREAYGKNYSDKRSPLCQLKTKFPTVQYHPSITEHDIDWQPHTREACHDVVRRVHNFFVWLLQQPHNNVAIVTHGVWMECALLNYCPEVLQFGKKRVYNCDVYSGTLLGSSDGRSIMLTDVEQITFDE</sequence>
<dbReference type="Proteomes" id="UP001530293">
    <property type="component" value="Unassembled WGS sequence"/>
</dbReference>
<dbReference type="AlphaFoldDB" id="A0ABD3M8G4"/>
<dbReference type="InterPro" id="IPR029033">
    <property type="entry name" value="His_PPase_superfam"/>
</dbReference>
<reference evidence="1 2" key="1">
    <citation type="submission" date="2024-10" db="EMBL/GenBank/DDBJ databases">
        <title>Updated reference genomes for cyclostephanoid diatoms.</title>
        <authorList>
            <person name="Roberts W.R."/>
            <person name="Alverson A.J."/>
        </authorList>
    </citation>
    <scope>NUCLEOTIDE SEQUENCE [LARGE SCALE GENOMIC DNA]</scope>
    <source>
        <strain evidence="1 2">AJA232-27</strain>
    </source>
</reference>
<dbReference type="SUPFAM" id="SSF53254">
    <property type="entry name" value="Phosphoglycerate mutase-like"/>
    <property type="match status" value="1"/>
</dbReference>
<dbReference type="SMART" id="SM00855">
    <property type="entry name" value="PGAM"/>
    <property type="match status" value="1"/>
</dbReference>
<dbReference type="Pfam" id="PF00300">
    <property type="entry name" value="His_Phos_1"/>
    <property type="match status" value="1"/>
</dbReference>
<keyword evidence="2" id="KW-1185">Reference proteome</keyword>
<accession>A0ABD3M8G4</accession>
<evidence type="ECO:0000313" key="2">
    <source>
        <dbReference type="Proteomes" id="UP001530293"/>
    </source>
</evidence>
<proteinExistence type="predicted"/>
<evidence type="ECO:0000313" key="1">
    <source>
        <dbReference type="EMBL" id="KAL3758954.1"/>
    </source>
</evidence>
<gene>
    <name evidence="1" type="ORF">ACHAWU_003025</name>
</gene>
<protein>
    <recommendedName>
        <fullName evidence="3">Phosphoglycerate mutase-like protein</fullName>
    </recommendedName>
</protein>
<name>A0ABD3M8G4_9STRA</name>
<dbReference type="CDD" id="cd07067">
    <property type="entry name" value="HP_PGM_like"/>
    <property type="match status" value="1"/>
</dbReference>
<dbReference type="Gene3D" id="3.40.50.1240">
    <property type="entry name" value="Phosphoglycerate mutase-like"/>
    <property type="match status" value="1"/>
</dbReference>
<evidence type="ECO:0008006" key="3">
    <source>
        <dbReference type="Google" id="ProtNLM"/>
    </source>
</evidence>
<dbReference type="PANTHER" id="PTHR48100:SF1">
    <property type="entry name" value="HISTIDINE PHOSPHATASE FAMILY PROTEIN-RELATED"/>
    <property type="match status" value="1"/>
</dbReference>
<dbReference type="InterPro" id="IPR050275">
    <property type="entry name" value="PGM_Phosphatase"/>
</dbReference>
<dbReference type="InterPro" id="IPR013078">
    <property type="entry name" value="His_Pase_superF_clade-1"/>
</dbReference>
<dbReference type="PANTHER" id="PTHR48100">
    <property type="entry name" value="BROAD-SPECIFICITY PHOSPHATASE YOR283W-RELATED"/>
    <property type="match status" value="1"/>
</dbReference>
<dbReference type="EMBL" id="JALLBG020000215">
    <property type="protein sequence ID" value="KAL3758954.1"/>
    <property type="molecule type" value="Genomic_DNA"/>
</dbReference>